<evidence type="ECO:0000256" key="12">
    <source>
        <dbReference type="NCBIfam" id="TIGR00409"/>
    </source>
</evidence>
<evidence type="ECO:0000313" key="15">
    <source>
        <dbReference type="Proteomes" id="UP000231282"/>
    </source>
</evidence>
<dbReference type="InterPro" id="IPR044140">
    <property type="entry name" value="ProRS_anticodon_short"/>
</dbReference>
<evidence type="ECO:0000256" key="6">
    <source>
        <dbReference type="ARBA" id="ARBA00022598"/>
    </source>
</evidence>
<dbReference type="SUPFAM" id="SSF55826">
    <property type="entry name" value="YbaK/ProRS associated domain"/>
    <property type="match status" value="1"/>
</dbReference>
<dbReference type="InterPro" id="IPR006195">
    <property type="entry name" value="aa-tRNA-synth_II"/>
</dbReference>
<keyword evidence="6 14" id="KW-0436">Ligase</keyword>
<keyword evidence="9" id="KW-0648">Protein biosynthesis</keyword>
<dbReference type="CDD" id="cd00861">
    <property type="entry name" value="ProRS_anticodon_short"/>
    <property type="match status" value="1"/>
</dbReference>
<dbReference type="Pfam" id="PF00587">
    <property type="entry name" value="tRNA-synt_2b"/>
    <property type="match status" value="1"/>
</dbReference>
<keyword evidence="7" id="KW-0547">Nucleotide-binding</keyword>
<dbReference type="GO" id="GO:0004827">
    <property type="term" value="F:proline-tRNA ligase activity"/>
    <property type="evidence" value="ECO:0007669"/>
    <property type="project" value="UniProtKB-UniRule"/>
</dbReference>
<dbReference type="InterPro" id="IPR036754">
    <property type="entry name" value="YbaK/aa-tRNA-synt-asso_dom_sf"/>
</dbReference>
<evidence type="ECO:0000256" key="11">
    <source>
        <dbReference type="ARBA" id="ARBA00047671"/>
    </source>
</evidence>
<dbReference type="SUPFAM" id="SSF55681">
    <property type="entry name" value="Class II aaRS and biotin synthetases"/>
    <property type="match status" value="1"/>
</dbReference>
<evidence type="ECO:0000256" key="8">
    <source>
        <dbReference type="ARBA" id="ARBA00022840"/>
    </source>
</evidence>
<evidence type="ECO:0000256" key="2">
    <source>
        <dbReference type="ARBA" id="ARBA00011738"/>
    </source>
</evidence>
<accession>A0A2H0WQK1</accession>
<dbReference type="GO" id="GO:0005524">
    <property type="term" value="F:ATP binding"/>
    <property type="evidence" value="ECO:0007669"/>
    <property type="project" value="UniProtKB-KW"/>
</dbReference>
<dbReference type="PANTHER" id="PTHR42753:SF2">
    <property type="entry name" value="PROLINE--TRNA LIGASE"/>
    <property type="match status" value="1"/>
</dbReference>
<dbReference type="InterPro" id="IPR004500">
    <property type="entry name" value="Pro-tRNA-synth_IIa_bac-type"/>
</dbReference>
<dbReference type="NCBIfam" id="NF006625">
    <property type="entry name" value="PRK09194.1"/>
    <property type="match status" value="1"/>
</dbReference>
<dbReference type="InterPro" id="IPR002316">
    <property type="entry name" value="Pro-tRNA-ligase_IIa"/>
</dbReference>
<dbReference type="GO" id="GO:0005829">
    <property type="term" value="C:cytosol"/>
    <property type="evidence" value="ECO:0007669"/>
    <property type="project" value="TreeGrafter"/>
</dbReference>
<comment type="subunit">
    <text evidence="2">Homodimer.</text>
</comment>
<dbReference type="NCBIfam" id="TIGR00409">
    <property type="entry name" value="proS_fam_II"/>
    <property type="match status" value="1"/>
</dbReference>
<evidence type="ECO:0000256" key="1">
    <source>
        <dbReference type="ARBA" id="ARBA00004496"/>
    </source>
</evidence>
<dbReference type="EC" id="6.1.1.15" evidence="3 12"/>
<organism evidence="14 15">
    <name type="scientific">Candidatus Shapirobacteria bacterium CG09_land_8_20_14_0_10_38_17</name>
    <dbReference type="NCBI Taxonomy" id="1974884"/>
    <lineage>
        <taxon>Bacteria</taxon>
        <taxon>Candidatus Shapironibacteriota</taxon>
    </lineage>
</organism>
<protein>
    <recommendedName>
        <fullName evidence="4 12">Proline--tRNA ligase</fullName>
        <ecNumber evidence="3 12">6.1.1.15</ecNumber>
    </recommendedName>
</protein>
<name>A0A2H0WQK1_9BACT</name>
<evidence type="ECO:0000313" key="14">
    <source>
        <dbReference type="EMBL" id="PIS14942.1"/>
    </source>
</evidence>
<dbReference type="GO" id="GO:0006433">
    <property type="term" value="P:prolyl-tRNA aminoacylation"/>
    <property type="evidence" value="ECO:0007669"/>
    <property type="project" value="UniProtKB-UniRule"/>
</dbReference>
<dbReference type="SUPFAM" id="SSF52954">
    <property type="entry name" value="Class II aaRS ABD-related"/>
    <property type="match status" value="1"/>
</dbReference>
<keyword evidence="10" id="KW-0030">Aminoacyl-tRNA synthetase</keyword>
<dbReference type="InterPro" id="IPR036621">
    <property type="entry name" value="Anticodon-bd_dom_sf"/>
</dbReference>
<keyword evidence="5" id="KW-0963">Cytoplasm</keyword>
<dbReference type="GO" id="GO:0002161">
    <property type="term" value="F:aminoacyl-tRNA deacylase activity"/>
    <property type="evidence" value="ECO:0007669"/>
    <property type="project" value="InterPro"/>
</dbReference>
<reference evidence="15" key="1">
    <citation type="submission" date="2017-09" db="EMBL/GenBank/DDBJ databases">
        <title>Depth-based differentiation of microbial function through sediment-hosted aquifers and enrichment of novel symbionts in the deep terrestrial subsurface.</title>
        <authorList>
            <person name="Probst A.J."/>
            <person name="Ladd B."/>
            <person name="Jarett J.K."/>
            <person name="Geller-Mcgrath D.E."/>
            <person name="Sieber C.M.K."/>
            <person name="Emerson J.B."/>
            <person name="Anantharaman K."/>
            <person name="Thomas B.C."/>
            <person name="Malmstrom R."/>
            <person name="Stieglmeier M."/>
            <person name="Klingl A."/>
            <person name="Woyke T."/>
            <person name="Ryan C.M."/>
            <person name="Banfield J.F."/>
        </authorList>
    </citation>
    <scope>NUCLEOTIDE SEQUENCE [LARGE SCALE GENOMIC DNA]</scope>
</reference>
<evidence type="ECO:0000259" key="13">
    <source>
        <dbReference type="PROSITE" id="PS50862"/>
    </source>
</evidence>
<dbReference type="PANTHER" id="PTHR42753">
    <property type="entry name" value="MITOCHONDRIAL RIBOSOME PROTEIN L39/PROLYL-TRNA LIGASE FAMILY MEMBER"/>
    <property type="match status" value="1"/>
</dbReference>
<proteinExistence type="predicted"/>
<dbReference type="PRINTS" id="PR01046">
    <property type="entry name" value="TRNASYNTHPRO"/>
</dbReference>
<comment type="catalytic activity">
    <reaction evidence="11">
        <text>tRNA(Pro) + L-proline + ATP = L-prolyl-tRNA(Pro) + AMP + diphosphate</text>
        <dbReference type="Rhea" id="RHEA:14305"/>
        <dbReference type="Rhea" id="RHEA-COMP:9700"/>
        <dbReference type="Rhea" id="RHEA-COMP:9702"/>
        <dbReference type="ChEBI" id="CHEBI:30616"/>
        <dbReference type="ChEBI" id="CHEBI:33019"/>
        <dbReference type="ChEBI" id="CHEBI:60039"/>
        <dbReference type="ChEBI" id="CHEBI:78442"/>
        <dbReference type="ChEBI" id="CHEBI:78532"/>
        <dbReference type="ChEBI" id="CHEBI:456215"/>
        <dbReference type="EC" id="6.1.1.15"/>
    </reaction>
</comment>
<dbReference type="InterPro" id="IPR002314">
    <property type="entry name" value="aa-tRNA-synt_IIb"/>
</dbReference>
<dbReference type="InterPro" id="IPR045864">
    <property type="entry name" value="aa-tRNA-synth_II/BPL/LPL"/>
</dbReference>
<sequence>MLYSKLFGKTIKSVPKGEETISYKLLYQGGFIRKSTAGRYYFLPLGWRVHRKIEAVIREEMNESGAMEMLSPLLHPIELWQETNRIQSVSFELMRIKDRQGVEFALGGTAEEMFVDLVRKMNLSYKDLPFNVYQFSTKFRDELRPRGGLLRVREFVMKDAYSFARNSEDFQKQYQKMKEVYKKIFTRFDLETLVVEADSGYIGGEDGHEFVVSCPIGEDTIFVCDQCDYRADSEKAEFKRFPKNPQEKIKPLKIVKQPEWVCTMKDNIKYYRKPLWRYLKNVVYKDDKGRIIIASIRGDQDVNETKLKKVIGAGSLAPARDKDLEKIGSRPGWVHSWGHKGVVYVGDLGLKMVKNFIGGQKEKTTDTIDVNYGRDFKYKLLADIVNAQEGDFCPRCQQGKLRKKQAVELGHIFQLGFHYTKLMKGADFVDKDGGKKPFYMGCYGVGLGRTMATIVEIHHDKKGIVWPKEVTPFNVHLVNLRETSQRAKEIYQRLVNDGFEVLYDDRVNVSAGEKFADADLIGIPVRLVISKRTGDTIEWKYRQSKRAELLQYNEVVKKLKAKS</sequence>
<evidence type="ECO:0000256" key="9">
    <source>
        <dbReference type="ARBA" id="ARBA00022917"/>
    </source>
</evidence>
<dbReference type="Gene3D" id="3.40.50.800">
    <property type="entry name" value="Anticodon-binding domain"/>
    <property type="match status" value="1"/>
</dbReference>
<evidence type="ECO:0000256" key="4">
    <source>
        <dbReference type="ARBA" id="ARBA00019110"/>
    </source>
</evidence>
<comment type="subcellular location">
    <subcellularLocation>
        <location evidence="1">Cytoplasm</location>
    </subcellularLocation>
</comment>
<dbReference type="Proteomes" id="UP000231282">
    <property type="component" value="Unassembled WGS sequence"/>
</dbReference>
<comment type="caution">
    <text evidence="14">The sequence shown here is derived from an EMBL/GenBank/DDBJ whole genome shotgun (WGS) entry which is preliminary data.</text>
</comment>
<dbReference type="AlphaFoldDB" id="A0A2H0WQK1"/>
<keyword evidence="8" id="KW-0067">ATP-binding</keyword>
<dbReference type="PROSITE" id="PS50862">
    <property type="entry name" value="AA_TRNA_LIGASE_II"/>
    <property type="match status" value="1"/>
</dbReference>
<evidence type="ECO:0000256" key="10">
    <source>
        <dbReference type="ARBA" id="ARBA00023146"/>
    </source>
</evidence>
<dbReference type="EMBL" id="PEZH01000053">
    <property type="protein sequence ID" value="PIS14942.1"/>
    <property type="molecule type" value="Genomic_DNA"/>
</dbReference>
<dbReference type="InterPro" id="IPR007214">
    <property type="entry name" value="YbaK/aa-tRNA-synth-assoc-dom"/>
</dbReference>
<dbReference type="Gene3D" id="3.30.930.10">
    <property type="entry name" value="Bira Bifunctional Protein, Domain 2"/>
    <property type="match status" value="2"/>
</dbReference>
<dbReference type="InterPro" id="IPR004154">
    <property type="entry name" value="Anticodon-bd"/>
</dbReference>
<dbReference type="InterPro" id="IPR050062">
    <property type="entry name" value="Pro-tRNA_synthetase"/>
</dbReference>
<evidence type="ECO:0000256" key="7">
    <source>
        <dbReference type="ARBA" id="ARBA00022741"/>
    </source>
</evidence>
<evidence type="ECO:0000256" key="5">
    <source>
        <dbReference type="ARBA" id="ARBA00022490"/>
    </source>
</evidence>
<gene>
    <name evidence="14" type="ORF">COT63_02600</name>
</gene>
<evidence type="ECO:0000256" key="3">
    <source>
        <dbReference type="ARBA" id="ARBA00012831"/>
    </source>
</evidence>
<dbReference type="Pfam" id="PF04073">
    <property type="entry name" value="tRNA_edit"/>
    <property type="match status" value="1"/>
</dbReference>
<dbReference type="Pfam" id="PF03129">
    <property type="entry name" value="HGTP_anticodon"/>
    <property type="match status" value="1"/>
</dbReference>
<feature type="domain" description="Aminoacyl-transfer RNA synthetases class-II family profile" evidence="13">
    <location>
        <begin position="46"/>
        <end position="467"/>
    </location>
</feature>